<name>A0AAD7DRI0_MYCRO</name>
<feature type="non-terminal residue" evidence="1">
    <location>
        <position position="1"/>
    </location>
</feature>
<proteinExistence type="predicted"/>
<protein>
    <recommendedName>
        <fullName evidence="3">F-box domain-containing protein</fullName>
    </recommendedName>
</protein>
<dbReference type="EMBL" id="JARKIE010000027">
    <property type="protein sequence ID" value="KAJ7698058.1"/>
    <property type="molecule type" value="Genomic_DNA"/>
</dbReference>
<reference evidence="1" key="1">
    <citation type="submission" date="2023-03" db="EMBL/GenBank/DDBJ databases">
        <title>Massive genome expansion in bonnet fungi (Mycena s.s.) driven by repeated elements and novel gene families across ecological guilds.</title>
        <authorList>
            <consortium name="Lawrence Berkeley National Laboratory"/>
            <person name="Harder C.B."/>
            <person name="Miyauchi S."/>
            <person name="Viragh M."/>
            <person name="Kuo A."/>
            <person name="Thoen E."/>
            <person name="Andreopoulos B."/>
            <person name="Lu D."/>
            <person name="Skrede I."/>
            <person name="Drula E."/>
            <person name="Henrissat B."/>
            <person name="Morin E."/>
            <person name="Kohler A."/>
            <person name="Barry K."/>
            <person name="LaButti K."/>
            <person name="Morin E."/>
            <person name="Salamov A."/>
            <person name="Lipzen A."/>
            <person name="Mereny Z."/>
            <person name="Hegedus B."/>
            <person name="Baldrian P."/>
            <person name="Stursova M."/>
            <person name="Weitz H."/>
            <person name="Taylor A."/>
            <person name="Grigoriev I.V."/>
            <person name="Nagy L.G."/>
            <person name="Martin F."/>
            <person name="Kauserud H."/>
        </authorList>
    </citation>
    <scope>NUCLEOTIDE SEQUENCE</scope>
    <source>
        <strain evidence="1">CBHHK067</strain>
    </source>
</reference>
<evidence type="ECO:0000313" key="1">
    <source>
        <dbReference type="EMBL" id="KAJ7698058.1"/>
    </source>
</evidence>
<accession>A0AAD7DRI0</accession>
<gene>
    <name evidence="1" type="ORF">B0H17DRAFT_884182</name>
</gene>
<organism evidence="1 2">
    <name type="scientific">Mycena rosella</name>
    <name type="common">Pink bonnet</name>
    <name type="synonym">Agaricus rosellus</name>
    <dbReference type="NCBI Taxonomy" id="1033263"/>
    <lineage>
        <taxon>Eukaryota</taxon>
        <taxon>Fungi</taxon>
        <taxon>Dikarya</taxon>
        <taxon>Basidiomycota</taxon>
        <taxon>Agaricomycotina</taxon>
        <taxon>Agaricomycetes</taxon>
        <taxon>Agaricomycetidae</taxon>
        <taxon>Agaricales</taxon>
        <taxon>Marasmiineae</taxon>
        <taxon>Mycenaceae</taxon>
        <taxon>Mycena</taxon>
    </lineage>
</organism>
<comment type="caution">
    <text evidence="1">The sequence shown here is derived from an EMBL/GenBank/DDBJ whole genome shotgun (WGS) entry which is preliminary data.</text>
</comment>
<evidence type="ECO:0008006" key="3">
    <source>
        <dbReference type="Google" id="ProtNLM"/>
    </source>
</evidence>
<evidence type="ECO:0000313" key="2">
    <source>
        <dbReference type="Proteomes" id="UP001221757"/>
    </source>
</evidence>
<sequence length="79" mass="8812">LDTEIAKLTEKRRVLSAYLDSHKALISTVQRLLLDIIQEIFTSCLPTDRNCAMSAEAPAILGHVCSSWRSISLSTPLLW</sequence>
<feature type="non-terminal residue" evidence="1">
    <location>
        <position position="79"/>
    </location>
</feature>
<dbReference type="AlphaFoldDB" id="A0AAD7DRI0"/>
<keyword evidence="2" id="KW-1185">Reference proteome</keyword>
<dbReference type="Proteomes" id="UP001221757">
    <property type="component" value="Unassembled WGS sequence"/>
</dbReference>